<gene>
    <name evidence="7" type="primary">YOL019W</name>
    <name evidence="7" type="ORF">ATY40_BA7503591</name>
</gene>
<dbReference type="Pfam" id="PF06687">
    <property type="entry name" value="SUR7"/>
    <property type="match status" value="1"/>
</dbReference>
<dbReference type="EMBL" id="CP014586">
    <property type="protein sequence ID" value="ANZ76760.1"/>
    <property type="molecule type" value="Genomic_DNA"/>
</dbReference>
<sequence length="508" mass="56520">MSVHKFRSRVLFSQIVAFLLQLIGTAFLILSCLTVPVTNSLALSEVGDFKFGVFGYCSSSDCSEKTTQYPYVAASLDDQYKNWIMSDTARDILSKIIVVVPVAAFFTLVTALVWGLSLISGIKRSPVFWKVFCFLQIIAFMATVLVIVVSYLLFSPHTTWVMAVMCAAGGCSLVSVILVILCASWVSRARKYEDEEDENEKMNLNDDLTNMDPINTNNIGLTDFYSDRADMKNDELIHQHTVDTGDSGSRYGVISVNTQTKMNDFVNDSKKSRYVMDAVPKIPLPQDPNDQNSVSSLMNDARQPMLPEISDPYSSPTLDPIILGNTVDERDQNLNYKADSKDQSSDYMFETGSNFTSVSQKGINPQYYPGAGNYPVLPGRMDRQQEAPAQQMFPASANYYSTSPQMLNNTPQFQGPPPNQGPYNNQYQTPVTYQNQPSTTDLLLSKNPDFFIGGHQKNGRPRRKVGIPQNYVPQGNSQAPQQFGGPKNRNKNNIPAASMSRDSPYGHM</sequence>
<evidence type="ECO:0000256" key="5">
    <source>
        <dbReference type="SAM" id="MobiDB-lite"/>
    </source>
</evidence>
<dbReference type="OrthoDB" id="2354757at2759"/>
<keyword evidence="2 6" id="KW-0812">Transmembrane</keyword>
<dbReference type="Proteomes" id="UP000094565">
    <property type="component" value="Chromosome 3"/>
</dbReference>
<comment type="subcellular location">
    <subcellularLocation>
        <location evidence="1">Membrane</location>
        <topology evidence="1">Multi-pass membrane protein</topology>
    </subcellularLocation>
</comment>
<organism evidence="7 8">
    <name type="scientific">Komagataella pastoris</name>
    <name type="common">Yeast</name>
    <name type="synonym">Pichia pastoris</name>
    <dbReference type="NCBI Taxonomy" id="4922"/>
    <lineage>
        <taxon>Eukaryota</taxon>
        <taxon>Fungi</taxon>
        <taxon>Dikarya</taxon>
        <taxon>Ascomycota</taxon>
        <taxon>Saccharomycotina</taxon>
        <taxon>Pichiomycetes</taxon>
        <taxon>Pichiales</taxon>
        <taxon>Pichiaceae</taxon>
        <taxon>Komagataella</taxon>
    </lineage>
</organism>
<dbReference type="AlphaFoldDB" id="A0A1B2JFE7"/>
<keyword evidence="4 6" id="KW-0472">Membrane</keyword>
<feature type="transmembrane region" description="Helical" evidence="6">
    <location>
        <begin position="12"/>
        <end position="37"/>
    </location>
</feature>
<evidence type="ECO:0000256" key="2">
    <source>
        <dbReference type="ARBA" id="ARBA00022692"/>
    </source>
</evidence>
<evidence type="ECO:0000313" key="8">
    <source>
        <dbReference type="Proteomes" id="UP000094565"/>
    </source>
</evidence>
<dbReference type="PROSITE" id="PS51257">
    <property type="entry name" value="PROKAR_LIPOPROTEIN"/>
    <property type="match status" value="1"/>
</dbReference>
<dbReference type="GO" id="GO:0032153">
    <property type="term" value="C:cell division site"/>
    <property type="evidence" value="ECO:0007669"/>
    <property type="project" value="TreeGrafter"/>
</dbReference>
<reference evidence="7 8" key="1">
    <citation type="submission" date="2016-02" db="EMBL/GenBank/DDBJ databases">
        <title>Comparative genomic and transcriptomic foundation for Pichia pastoris.</title>
        <authorList>
            <person name="Love K.R."/>
            <person name="Shah K.A."/>
            <person name="Whittaker C.A."/>
            <person name="Wu J."/>
            <person name="Bartlett M.C."/>
            <person name="Ma D."/>
            <person name="Leeson R.L."/>
            <person name="Priest M."/>
            <person name="Young S.K."/>
            <person name="Love J.C."/>
        </authorList>
    </citation>
    <scope>NUCLEOTIDE SEQUENCE [LARGE SCALE GENOMIC DNA]</scope>
    <source>
        <strain evidence="7 8">ATCC 28485</strain>
    </source>
</reference>
<keyword evidence="8" id="KW-1185">Reference proteome</keyword>
<feature type="region of interest" description="Disordered" evidence="5">
    <location>
        <begin position="454"/>
        <end position="508"/>
    </location>
</feature>
<feature type="transmembrane region" description="Helical" evidence="6">
    <location>
        <begin position="160"/>
        <end position="186"/>
    </location>
</feature>
<keyword evidence="3 6" id="KW-1133">Transmembrane helix</keyword>
<evidence type="ECO:0000256" key="4">
    <source>
        <dbReference type="ARBA" id="ARBA00023136"/>
    </source>
</evidence>
<feature type="compositionally biased region" description="Polar residues" evidence="5">
    <location>
        <begin position="471"/>
        <end position="481"/>
    </location>
</feature>
<dbReference type="PANTHER" id="PTHR28013:SF3">
    <property type="entry name" value="PROTEIN DCV1-RELATED"/>
    <property type="match status" value="1"/>
</dbReference>
<proteinExistence type="predicted"/>
<dbReference type="InterPro" id="IPR009571">
    <property type="entry name" value="SUR7/Rim9-like_fungi"/>
</dbReference>
<dbReference type="InterPro" id="IPR051380">
    <property type="entry name" value="pH-response_reg_palI/RIM9"/>
</dbReference>
<dbReference type="GO" id="GO:0035838">
    <property type="term" value="C:growing cell tip"/>
    <property type="evidence" value="ECO:0007669"/>
    <property type="project" value="TreeGrafter"/>
</dbReference>
<feature type="transmembrane region" description="Helical" evidence="6">
    <location>
        <begin position="131"/>
        <end position="154"/>
    </location>
</feature>
<feature type="transmembrane region" description="Helical" evidence="6">
    <location>
        <begin position="92"/>
        <end position="119"/>
    </location>
</feature>
<protein>
    <submittedName>
        <fullName evidence="7">BA75_03591T0</fullName>
    </submittedName>
</protein>
<dbReference type="GO" id="GO:0005886">
    <property type="term" value="C:plasma membrane"/>
    <property type="evidence" value="ECO:0007669"/>
    <property type="project" value="InterPro"/>
</dbReference>
<dbReference type="PANTHER" id="PTHR28013">
    <property type="entry name" value="PROTEIN DCV1-RELATED"/>
    <property type="match status" value="1"/>
</dbReference>
<name>A0A1B2JFE7_PICPA</name>
<evidence type="ECO:0000256" key="6">
    <source>
        <dbReference type="SAM" id="Phobius"/>
    </source>
</evidence>
<feature type="region of interest" description="Disordered" evidence="5">
    <location>
        <begin position="405"/>
        <end position="424"/>
    </location>
</feature>
<evidence type="ECO:0000256" key="3">
    <source>
        <dbReference type="ARBA" id="ARBA00022989"/>
    </source>
</evidence>
<evidence type="ECO:0000313" key="7">
    <source>
        <dbReference type="EMBL" id="ANZ76760.1"/>
    </source>
</evidence>
<evidence type="ECO:0000256" key="1">
    <source>
        <dbReference type="ARBA" id="ARBA00004141"/>
    </source>
</evidence>
<accession>A0A1B2JFE7</accession>